<protein>
    <submittedName>
        <fullName evidence="2">Uncharacterized protein</fullName>
    </submittedName>
</protein>
<feature type="compositionally biased region" description="Low complexity" evidence="1">
    <location>
        <begin position="114"/>
        <end position="137"/>
    </location>
</feature>
<dbReference type="VEuPathDB" id="CryptoDB:Cvel_23696"/>
<dbReference type="EMBL" id="CDMZ01001627">
    <property type="protein sequence ID" value="CEM35395.1"/>
    <property type="molecule type" value="Genomic_DNA"/>
</dbReference>
<proteinExistence type="predicted"/>
<name>A0A0G4GWL4_9ALVE</name>
<reference evidence="2" key="1">
    <citation type="submission" date="2014-11" db="EMBL/GenBank/DDBJ databases">
        <authorList>
            <person name="Otto D Thomas"/>
            <person name="Naeem Raeece"/>
        </authorList>
    </citation>
    <scope>NUCLEOTIDE SEQUENCE</scope>
</reference>
<feature type="compositionally biased region" description="Low complexity" evidence="1">
    <location>
        <begin position="39"/>
        <end position="75"/>
    </location>
</feature>
<dbReference type="AlphaFoldDB" id="A0A0G4GWL4"/>
<sequence>MTEEEEAAYKYLSRVYAERVTSSAEAVPRANPPAPKPSTAPNASADPDAPLPSATPKAPLSSAMPSAAPHASAAPDTPLPSATPKAPLPSATAPHASAAPDTPLPSATPKAPLPSATAPNASVAPNAPLSSAAPSAAEAPASSSAALLIDERRHGHLLQLASGQSPGALIGELQQKRLGRLSFLSSGIRRGSGDKCALMFFQERRRQILLFDLVKSLGLEVDASKCDAFSVEDIRNLWTEGSGFLSAFDSILECEIFIQNAQMKFAPPPDTRTEEQVDCGVPRRTRLSVAMKKAGEGDGEGGTSSLSWFADSALEGMEKLSRERRVTCRQADLEEGIRGLRMSELSDWGSELDKLHIDREVLFLAMYFIDAVLMDMIERGFEEVDMVLAIPVIARVAASLSTKMINRKDVWKLILAHRAIKDSQKAVHQLLEVWMIELVGFRLLVPSAADFVHGLAFRCLRKTIENDTSADLYLAEALCRLSLFEFPTGKRQPAETAAGALFVALVAKGGEEMDTNVSLECFCDVCVPVR</sequence>
<feature type="compositionally biased region" description="Low complexity" evidence="1">
    <location>
        <begin position="88"/>
        <end position="101"/>
    </location>
</feature>
<evidence type="ECO:0000313" key="2">
    <source>
        <dbReference type="EMBL" id="CEM35395.1"/>
    </source>
</evidence>
<organism evidence="2">
    <name type="scientific">Chromera velia CCMP2878</name>
    <dbReference type="NCBI Taxonomy" id="1169474"/>
    <lineage>
        <taxon>Eukaryota</taxon>
        <taxon>Sar</taxon>
        <taxon>Alveolata</taxon>
        <taxon>Colpodellida</taxon>
        <taxon>Chromeraceae</taxon>
        <taxon>Chromera</taxon>
    </lineage>
</organism>
<gene>
    <name evidence="2" type="ORF">Cvel_23696</name>
</gene>
<evidence type="ECO:0000256" key="1">
    <source>
        <dbReference type="SAM" id="MobiDB-lite"/>
    </source>
</evidence>
<accession>A0A0G4GWL4</accession>
<feature type="region of interest" description="Disordered" evidence="1">
    <location>
        <begin position="20"/>
        <end position="137"/>
    </location>
</feature>